<keyword evidence="1" id="KW-0472">Membrane</keyword>
<keyword evidence="1" id="KW-0812">Transmembrane</keyword>
<comment type="caution">
    <text evidence="3">The sequence shown here is derived from an EMBL/GenBank/DDBJ whole genome shotgun (WGS) entry which is preliminary data.</text>
</comment>
<dbReference type="SUPFAM" id="SSF52833">
    <property type="entry name" value="Thioredoxin-like"/>
    <property type="match status" value="1"/>
</dbReference>
<dbReference type="AlphaFoldDB" id="A0A5C6RGN4"/>
<gene>
    <name evidence="3" type="ORF">FRY97_21300</name>
</gene>
<protein>
    <submittedName>
        <fullName evidence="3">DsbA family protein</fullName>
    </submittedName>
</protein>
<evidence type="ECO:0000256" key="1">
    <source>
        <dbReference type="SAM" id="Phobius"/>
    </source>
</evidence>
<dbReference type="Pfam" id="PF01323">
    <property type="entry name" value="DSBA"/>
    <property type="match status" value="1"/>
</dbReference>
<keyword evidence="4" id="KW-1185">Reference proteome</keyword>
<proteinExistence type="predicted"/>
<dbReference type="CDD" id="cd03025">
    <property type="entry name" value="DsbA_FrnE_like"/>
    <property type="match status" value="1"/>
</dbReference>
<reference evidence="3 4" key="1">
    <citation type="submission" date="2019-08" db="EMBL/GenBank/DDBJ databases">
        <title>Genome of Phaeodactylibacter luteus.</title>
        <authorList>
            <person name="Bowman J.P."/>
        </authorList>
    </citation>
    <scope>NUCLEOTIDE SEQUENCE [LARGE SCALE GENOMIC DNA]</scope>
    <source>
        <strain evidence="3 4">KCTC 42180</strain>
    </source>
</reference>
<evidence type="ECO:0000313" key="3">
    <source>
        <dbReference type="EMBL" id="TXB59426.1"/>
    </source>
</evidence>
<dbReference type="Proteomes" id="UP000321580">
    <property type="component" value="Unassembled WGS sequence"/>
</dbReference>
<dbReference type="GO" id="GO:0016491">
    <property type="term" value="F:oxidoreductase activity"/>
    <property type="evidence" value="ECO:0007669"/>
    <property type="project" value="InterPro"/>
</dbReference>
<dbReference type="InterPro" id="IPR036249">
    <property type="entry name" value="Thioredoxin-like_sf"/>
</dbReference>
<dbReference type="RefSeq" id="WP_147169652.1">
    <property type="nucleotide sequence ID" value="NZ_VOOR01000096.1"/>
</dbReference>
<dbReference type="EMBL" id="VOOR01000096">
    <property type="protein sequence ID" value="TXB59426.1"/>
    <property type="molecule type" value="Genomic_DNA"/>
</dbReference>
<evidence type="ECO:0000259" key="2">
    <source>
        <dbReference type="Pfam" id="PF01323"/>
    </source>
</evidence>
<evidence type="ECO:0000313" key="4">
    <source>
        <dbReference type="Proteomes" id="UP000321580"/>
    </source>
</evidence>
<feature type="domain" description="DSBA-like thioredoxin" evidence="2">
    <location>
        <begin position="18"/>
        <end position="210"/>
    </location>
</feature>
<sequence length="227" mass="25114">MTRSLDQFGLQKPAFFYFYDALCGWCYGFSPVVLSLYEKYKAHIEFEVVSGGMITNERVGPVGEVAPYIKQAYRTVEERTGAQFGPAFLEGILEEGKAVFTSVPPAVAMAVLKRKAPQQQIPFAALLQRAVYSDGIRPAINTDYVPYAVEAGLDGEDFLEAMNQLQYRKAAQDEFRLAAQIGVRGFPTCIMKRGNDYFLLANGYLPFPQLEKGVQQVLSGKAGAPVQ</sequence>
<accession>A0A5C6RGN4</accession>
<dbReference type="Gene3D" id="3.40.30.10">
    <property type="entry name" value="Glutaredoxin"/>
    <property type="match status" value="1"/>
</dbReference>
<feature type="transmembrane region" description="Helical" evidence="1">
    <location>
        <begin position="16"/>
        <end position="37"/>
    </location>
</feature>
<dbReference type="InterPro" id="IPR001853">
    <property type="entry name" value="DSBA-like_thioredoxin_dom"/>
</dbReference>
<dbReference type="OrthoDB" id="9813770at2"/>
<dbReference type="Gene3D" id="1.10.472.60">
    <property type="entry name" value="putative protein disulfide isomerase domain"/>
    <property type="match status" value="1"/>
</dbReference>
<organism evidence="3 4">
    <name type="scientific">Phaeodactylibacter luteus</name>
    <dbReference type="NCBI Taxonomy" id="1564516"/>
    <lineage>
        <taxon>Bacteria</taxon>
        <taxon>Pseudomonadati</taxon>
        <taxon>Bacteroidota</taxon>
        <taxon>Saprospiria</taxon>
        <taxon>Saprospirales</taxon>
        <taxon>Haliscomenobacteraceae</taxon>
        <taxon>Phaeodactylibacter</taxon>
    </lineage>
</organism>
<keyword evidence="1" id="KW-1133">Transmembrane helix</keyword>
<name>A0A5C6RGN4_9BACT</name>